<feature type="compositionally biased region" description="Polar residues" evidence="2">
    <location>
        <begin position="133"/>
        <end position="151"/>
    </location>
</feature>
<feature type="coiled-coil region" evidence="1">
    <location>
        <begin position="359"/>
        <end position="407"/>
    </location>
</feature>
<keyword evidence="1" id="KW-0175">Coiled coil</keyword>
<feature type="compositionally biased region" description="Low complexity" evidence="2">
    <location>
        <begin position="179"/>
        <end position="190"/>
    </location>
</feature>
<name>A0AAD0AWX4_FAUOS</name>
<protein>
    <submittedName>
        <fullName evidence="4">Uncharacterized protein</fullName>
    </submittedName>
</protein>
<keyword evidence="3" id="KW-1133">Transmembrane helix</keyword>
<dbReference type="EMBL" id="CP024176">
    <property type="protein sequence ID" value="ATW70629.1"/>
    <property type="molecule type" value="Genomic_DNA"/>
</dbReference>
<dbReference type="AlphaFoldDB" id="A0AAD0AWX4"/>
<keyword evidence="3" id="KW-0472">Membrane</keyword>
<proteinExistence type="predicted"/>
<keyword evidence="3" id="KW-0812">Transmembrane</keyword>
<reference evidence="4" key="1">
    <citation type="submission" date="2017-11" db="EMBL/GenBank/DDBJ databases">
        <title>Complete Genome Sequence from Moraxella oslensis YHS isolated from human skin.</title>
        <authorList>
            <person name="Lee K."/>
            <person name="Lim J.Y."/>
            <person name="Hwang I."/>
        </authorList>
    </citation>
    <scope>NUCLEOTIDE SEQUENCE</scope>
    <source>
        <strain evidence="4">YHS</strain>
    </source>
</reference>
<evidence type="ECO:0000256" key="1">
    <source>
        <dbReference type="SAM" id="Coils"/>
    </source>
</evidence>
<gene>
    <name evidence="4" type="ORF">YHS_11180</name>
</gene>
<feature type="region of interest" description="Disordered" evidence="2">
    <location>
        <begin position="1"/>
        <end position="64"/>
    </location>
</feature>
<feature type="compositionally biased region" description="Basic and acidic residues" evidence="2">
    <location>
        <begin position="1"/>
        <end position="11"/>
    </location>
</feature>
<feature type="compositionally biased region" description="Polar residues" evidence="2">
    <location>
        <begin position="12"/>
        <end position="64"/>
    </location>
</feature>
<evidence type="ECO:0000256" key="3">
    <source>
        <dbReference type="SAM" id="Phobius"/>
    </source>
</evidence>
<accession>A0AAD0AWX4</accession>
<feature type="region of interest" description="Disordered" evidence="2">
    <location>
        <begin position="133"/>
        <end position="198"/>
    </location>
</feature>
<sequence>MKLFSLKKDNDSTAPTSKDANPSSQLAENPTTGVSDNPLQLDTIQAPMQATKSPDTSPNTSPETTAIKNAFSLDTIDLNQLEDELLHGKTDYTADNTKAADTLAPKKLSFDDFDLDELPSDVEPNTTVTIEDTANTATVSQPVPSQTTDNTPIFDIDNLPLAAKPDPDLKLSLESDPHSAQAQPIASQSSDENTDESSDKKIIETIEAIETTPPVVLTKTKPEIKAVIAQIANPFLRPPSQPLAKRTLKKRNQLGLLVGAGLALAALVWFFIGQSNEPNKSTAQSQMQTQTQTQAHAIPKTAAPVVKPQASASLPAASTVTVDATTSSAHATAALPAITPEEILTPTLPEDPAIAKEELSRLSEQSAQLKEQETMMQDQLRMMNELSSKKEERIQLLEQQVAQLEQQKAANK</sequence>
<feature type="transmembrane region" description="Helical" evidence="3">
    <location>
        <begin position="254"/>
        <end position="272"/>
    </location>
</feature>
<evidence type="ECO:0000256" key="2">
    <source>
        <dbReference type="SAM" id="MobiDB-lite"/>
    </source>
</evidence>
<feature type="compositionally biased region" description="Basic and acidic residues" evidence="2">
    <location>
        <begin position="165"/>
        <end position="177"/>
    </location>
</feature>
<organism evidence="4">
    <name type="scientific">Faucicola osloensis</name>
    <name type="common">Moraxella osloensis</name>
    <dbReference type="NCBI Taxonomy" id="34062"/>
    <lineage>
        <taxon>Bacteria</taxon>
        <taxon>Pseudomonadati</taxon>
        <taxon>Pseudomonadota</taxon>
        <taxon>Gammaproteobacteria</taxon>
        <taxon>Moraxellales</taxon>
        <taxon>Moraxellaceae</taxon>
        <taxon>Faucicola</taxon>
    </lineage>
</organism>
<evidence type="ECO:0000313" key="4">
    <source>
        <dbReference type="EMBL" id="ATW70629.1"/>
    </source>
</evidence>